<keyword evidence="1" id="KW-0812">Transmembrane</keyword>
<keyword evidence="1" id="KW-1133">Transmembrane helix</keyword>
<feature type="transmembrane region" description="Helical" evidence="1">
    <location>
        <begin position="654"/>
        <end position="677"/>
    </location>
</feature>
<proteinExistence type="predicted"/>
<protein>
    <submittedName>
        <fullName evidence="2">Uncharacterized protein</fullName>
    </submittedName>
</protein>
<organism evidence="2 3">
    <name type="scientific">Mycolicibacterium anyangense</name>
    <dbReference type="NCBI Taxonomy" id="1431246"/>
    <lineage>
        <taxon>Bacteria</taxon>
        <taxon>Bacillati</taxon>
        <taxon>Actinomycetota</taxon>
        <taxon>Actinomycetes</taxon>
        <taxon>Mycobacteriales</taxon>
        <taxon>Mycobacteriaceae</taxon>
        <taxon>Mycolicibacterium</taxon>
    </lineage>
</organism>
<keyword evidence="3" id="KW-1185">Reference proteome</keyword>
<evidence type="ECO:0000313" key="3">
    <source>
        <dbReference type="Proteomes" id="UP000467249"/>
    </source>
</evidence>
<feature type="transmembrane region" description="Helical" evidence="1">
    <location>
        <begin position="358"/>
        <end position="376"/>
    </location>
</feature>
<feature type="transmembrane region" description="Helical" evidence="1">
    <location>
        <begin position="255"/>
        <end position="272"/>
    </location>
</feature>
<dbReference type="KEGG" id="many:MANY_45220"/>
<reference evidence="2 3" key="1">
    <citation type="journal article" date="2019" name="Emerg. Microbes Infect.">
        <title>Comprehensive subspecies identification of 175 nontuberculous mycobacteria species based on 7547 genomic profiles.</title>
        <authorList>
            <person name="Matsumoto Y."/>
            <person name="Kinjo T."/>
            <person name="Motooka D."/>
            <person name="Nabeya D."/>
            <person name="Jung N."/>
            <person name="Uechi K."/>
            <person name="Horii T."/>
            <person name="Iida T."/>
            <person name="Fujita J."/>
            <person name="Nakamura S."/>
        </authorList>
    </citation>
    <scope>NUCLEOTIDE SEQUENCE [LARGE SCALE GENOMIC DNA]</scope>
    <source>
        <strain evidence="2 3">JCM 30275</strain>
    </source>
</reference>
<dbReference type="RefSeq" id="WP_163806219.1">
    <property type="nucleotide sequence ID" value="NZ_AP022620.1"/>
</dbReference>
<feature type="transmembrane region" description="Helical" evidence="1">
    <location>
        <begin position="683"/>
        <end position="702"/>
    </location>
</feature>
<feature type="transmembrane region" description="Helical" evidence="1">
    <location>
        <begin position="714"/>
        <end position="736"/>
    </location>
</feature>
<accession>A0A6N4WEF4</accession>
<dbReference type="Proteomes" id="UP000467249">
    <property type="component" value="Chromosome"/>
</dbReference>
<dbReference type="EMBL" id="AP022620">
    <property type="protein sequence ID" value="BBZ79185.1"/>
    <property type="molecule type" value="Genomic_DNA"/>
</dbReference>
<feature type="transmembrane region" description="Helical" evidence="1">
    <location>
        <begin position="215"/>
        <end position="243"/>
    </location>
</feature>
<keyword evidence="1" id="KW-0472">Membrane</keyword>
<evidence type="ECO:0000256" key="1">
    <source>
        <dbReference type="SAM" id="Phobius"/>
    </source>
</evidence>
<feature type="transmembrane region" description="Helical" evidence="1">
    <location>
        <begin position="31"/>
        <end position="48"/>
    </location>
</feature>
<gene>
    <name evidence="2" type="ORF">MANY_45220</name>
</gene>
<dbReference type="AlphaFoldDB" id="A0A6N4WEF4"/>
<name>A0A6N4WEF4_9MYCO</name>
<feature type="transmembrane region" description="Helical" evidence="1">
    <location>
        <begin position="614"/>
        <end position="633"/>
    </location>
</feature>
<feature type="transmembrane region" description="Helical" evidence="1">
    <location>
        <begin position="388"/>
        <end position="407"/>
    </location>
</feature>
<feature type="transmembrane region" description="Helical" evidence="1">
    <location>
        <begin position="317"/>
        <end position="337"/>
    </location>
</feature>
<sequence>MILVAWQTLALALQVGAVLLALRGQDGLAEVISVGGFAIAFASALWVLTRPVLTRAARNTAVVCLGITPALMWHSTNLLMFTGFDEQLHMRTLGDIISSHRLFEANPLLGVSPQYPGLEAFAVLLHQIGLPTMAAATTVVVVCRLMLVTVLCDAVEQLTGDARAGGLAVAAYAVSPQFVFFNSQFAYQTMALPLALAAVSLLARARSSDYPVRLFLGVTVCLFGVAVTHHVTSFLTTVFLVLWALVETGQSRLRILYGALVAVAATLAWAMVQWSMLSGYFGPIIDDVSNQLSTGMRRKPFQDSGGSVLPSWERLLLLYYALMLTLAVLALAVYAFSWWGRHIFGPREHRPRRWLPSLLLLFLVVLLPVLMAARVVPKGGEIFDRSSSFLFLPFSLLVGHYAVRFWWHEPRHAPTAARWRSGTARITAIVLASLMFVGGYILGSGATWSRLPGEYLVSADSRSMDSETLAAVEWARQNLPPGSRMSADRVNETLFAARAGLWPILKRRDADVPSLYFADDWGEKETETARILQLRYLYVDRRWAEQLPHLGSYFFKGETPEVQQLTDWELTKFDTVPGITLLYRHGPTSLYDLKGLGVQELRNGWYGQTPTVTVVTQLAVGLLGGLLIGLTLHSGLRPRLGALARGWYSDAGPALSFATIVAGLTLFSIALLLLGIWLTPMSVGVAVGLVVLINPGRTLAFVRAGWSRMPWRQVGPAALLAVPIAGVLGVAVFSAADRDSFQVRDILDDPSAIHVSPDSTEAPK</sequence>
<feature type="transmembrane region" description="Helical" evidence="1">
    <location>
        <begin position="428"/>
        <end position="448"/>
    </location>
</feature>
<evidence type="ECO:0000313" key="2">
    <source>
        <dbReference type="EMBL" id="BBZ79185.1"/>
    </source>
</evidence>
<feature type="transmembrane region" description="Helical" evidence="1">
    <location>
        <begin position="185"/>
        <end position="203"/>
    </location>
</feature>